<dbReference type="KEGG" id="aful:116486185"/>
<evidence type="ECO:0000256" key="5">
    <source>
        <dbReference type="PROSITE-ProRule" id="PRU00339"/>
    </source>
</evidence>
<accession>A0A6J3CI21</accession>
<feature type="repeat" description="TPR" evidence="5">
    <location>
        <begin position="282"/>
        <end position="315"/>
    </location>
</feature>
<dbReference type="PANTHER" id="PTHR45984">
    <property type="entry name" value="RNA (RNA) POLYMERASE II ASSOCIATED PROTEIN HOMOLOG"/>
    <property type="match status" value="1"/>
</dbReference>
<dbReference type="InterPro" id="IPR019734">
    <property type="entry name" value="TPR_rpt"/>
</dbReference>
<evidence type="ECO:0000313" key="10">
    <source>
        <dbReference type="RefSeq" id="XP_032038105.1"/>
    </source>
</evidence>
<dbReference type="InParanoid" id="A0A6J3CI21"/>
<dbReference type="FunFam" id="1.25.40.10:FF:000221">
    <property type="entry name" value="Mitochondrial import receptor subunit TOM34"/>
    <property type="match status" value="1"/>
</dbReference>
<dbReference type="InterPro" id="IPR025986">
    <property type="entry name" value="RPAP3-like_C"/>
</dbReference>
<dbReference type="RefSeq" id="XP_032038105.1">
    <property type="nucleotide sequence ID" value="XM_032182214.1"/>
</dbReference>
<feature type="coiled-coil region" evidence="6">
    <location>
        <begin position="630"/>
        <end position="657"/>
    </location>
</feature>
<dbReference type="PROSITE" id="PS50005">
    <property type="entry name" value="TPR"/>
    <property type="match status" value="4"/>
</dbReference>
<keyword evidence="6" id="KW-0175">Coiled coil</keyword>
<protein>
    <submittedName>
        <fullName evidence="10">Sperm-associated antigen 1</fullName>
    </submittedName>
</protein>
<dbReference type="InterPro" id="IPR011990">
    <property type="entry name" value="TPR-like_helical_dom_sf"/>
</dbReference>
<evidence type="ECO:0000256" key="4">
    <source>
        <dbReference type="ARBA" id="ARBA00022803"/>
    </source>
</evidence>
<evidence type="ECO:0000313" key="9">
    <source>
        <dbReference type="Proteomes" id="UP000504639"/>
    </source>
</evidence>
<comment type="subcellular location">
    <subcellularLocation>
        <location evidence="1">Cytoplasm</location>
    </subcellularLocation>
</comment>
<evidence type="ECO:0000259" key="8">
    <source>
        <dbReference type="Pfam" id="PF13877"/>
    </source>
</evidence>
<feature type="repeat" description="TPR" evidence="5">
    <location>
        <begin position="712"/>
        <end position="745"/>
    </location>
</feature>
<dbReference type="Pfam" id="PF13181">
    <property type="entry name" value="TPR_8"/>
    <property type="match status" value="2"/>
</dbReference>
<feature type="domain" description="RNA-polymerase II-associated protein 3-like C-terminal" evidence="8">
    <location>
        <begin position="827"/>
        <end position="918"/>
    </location>
</feature>
<dbReference type="Pfam" id="PF13877">
    <property type="entry name" value="RPAP3_C"/>
    <property type="match status" value="1"/>
</dbReference>
<keyword evidence="9" id="KW-1185">Reference proteome</keyword>
<dbReference type="SMART" id="SM00028">
    <property type="entry name" value="TPR"/>
    <property type="match status" value="9"/>
</dbReference>
<keyword evidence="2" id="KW-0963">Cytoplasm</keyword>
<feature type="region of interest" description="Disordered" evidence="7">
    <location>
        <begin position="344"/>
        <end position="455"/>
    </location>
</feature>
<dbReference type="AlphaFoldDB" id="A0A6J3CI21"/>
<dbReference type="Pfam" id="PF13432">
    <property type="entry name" value="TPR_16"/>
    <property type="match status" value="1"/>
</dbReference>
<feature type="repeat" description="TPR" evidence="5">
    <location>
        <begin position="644"/>
        <end position="677"/>
    </location>
</feature>
<evidence type="ECO:0000256" key="2">
    <source>
        <dbReference type="ARBA" id="ARBA00022490"/>
    </source>
</evidence>
<dbReference type="GO" id="GO:0005829">
    <property type="term" value="C:cytosol"/>
    <property type="evidence" value="ECO:0007669"/>
    <property type="project" value="TreeGrafter"/>
</dbReference>
<sequence length="949" mass="106921">MGDESVPYLLDQGTTKTYQIPIGHLDYKFIEKCTDVKHLEKILRVLRSGEEGCYPDLTLFCEKRIEHLDPGSRALRKDRPAATASDFTAEEWETINGELMSWVTEMHEDDHKPQVLRTDMLLEGQDNLPPVRCSSSCLPANQNEKLQNKQRSKKNIPRDYSEWDKFDVEKECSKIDEEGEENNSKSRFFNRPSLPLIEKKIDTTGMTKKEKIFIATREKEKGNEAFASGDYVEAVTYYTRSISVLPTAAAYNNKAQAEIKLQDWDSALQDCEKVLDMEPGNVKALMRRATVNNQLKNYETAIEDLNKVLCIEPENAIAKKNLLETEKKLKGLKPVSKTEGKGRRILIEEIEDSESSEERGENAEECGRSSGDKGRRQAAGPAAMGSAQRKAQGAKAEGKERRRDPADPKGTAEEGGQRPEQQGEGEADGYSDGEGARGSPAARQPPGAHGDAATSLPPAAAELKREGNELFKGGQFAEAVLRYSEAIEHVVGLGEQIPDDLSILYSNRAACYLKEGNCSDCIQDCNRALELQAFSLKPLLRRAMAYESMERYRQAYVDYKTVLQIDSSIQAANDSVNRITKTLIDQDGSSWREKLPPIPVVPVAAQLHRWDGGCFTSEVKPSSTTDTNREEQLQMNREKAEEEFKTLKNEGNEFVKNGKYEEAVKKYSECMKLNDKECTIYTNRALCYLKLYKYEEAKQDCDHVLQIEDSNIKAFYRRALAYKGLQNYQASVDDLNKVLLIDPNVLEAKNELEQVTQLLHLGSSTVTGSLQKQRKKIIIQEVTESDEQEERQLATSEDVVTDDDTSKEAVQKSTLLKTSEKLTISEPSNAYDFGQVINVVNANKDKVACADLLTITDPKKLPVLLSNKLEVETFVIFIQSLEHYVLGKDPGLVYQHLFYLSKAERFKVVLGLLSKNEKEQVQQLFDLLAENQNQYSSEDLESLKKVYEL</sequence>
<dbReference type="PANTHER" id="PTHR45984:SF3">
    <property type="entry name" value="SPERM-ASSOCIATED ANTIGEN 1"/>
    <property type="match status" value="1"/>
</dbReference>
<evidence type="ECO:0000256" key="7">
    <source>
        <dbReference type="SAM" id="MobiDB-lite"/>
    </source>
</evidence>
<feature type="compositionally biased region" description="Basic and acidic residues" evidence="7">
    <location>
        <begin position="396"/>
        <end position="417"/>
    </location>
</feature>
<keyword evidence="4 5" id="KW-0802">TPR repeat</keyword>
<feature type="compositionally biased region" description="Basic and acidic residues" evidence="7">
    <location>
        <begin position="356"/>
        <end position="375"/>
    </location>
</feature>
<name>A0A6J3CI21_AYTFU</name>
<gene>
    <name evidence="10" type="primary">SPAG1</name>
</gene>
<reference evidence="10" key="1">
    <citation type="submission" date="2025-08" db="UniProtKB">
        <authorList>
            <consortium name="RefSeq"/>
        </authorList>
    </citation>
    <scope>IDENTIFICATION</scope>
    <source>
        <tissue evidence="10">Lung</tissue>
    </source>
</reference>
<organism evidence="9 10">
    <name type="scientific">Aythya fuligula</name>
    <name type="common">Tufted duck</name>
    <name type="synonym">Anas fuligula</name>
    <dbReference type="NCBI Taxonomy" id="219594"/>
    <lineage>
        <taxon>Eukaryota</taxon>
        <taxon>Metazoa</taxon>
        <taxon>Chordata</taxon>
        <taxon>Craniata</taxon>
        <taxon>Vertebrata</taxon>
        <taxon>Euteleostomi</taxon>
        <taxon>Archelosauria</taxon>
        <taxon>Archosauria</taxon>
        <taxon>Dinosauria</taxon>
        <taxon>Saurischia</taxon>
        <taxon>Theropoda</taxon>
        <taxon>Coelurosauria</taxon>
        <taxon>Aves</taxon>
        <taxon>Neognathae</taxon>
        <taxon>Galloanserae</taxon>
        <taxon>Anseriformes</taxon>
        <taxon>Anatidae</taxon>
        <taxon>Aythyinae</taxon>
        <taxon>Aythya</taxon>
    </lineage>
</organism>
<feature type="repeat" description="TPR" evidence="5">
    <location>
        <begin position="248"/>
        <end position="281"/>
    </location>
</feature>
<dbReference type="SUPFAM" id="SSF48452">
    <property type="entry name" value="TPR-like"/>
    <property type="match status" value="3"/>
</dbReference>
<evidence type="ECO:0000256" key="3">
    <source>
        <dbReference type="ARBA" id="ARBA00022737"/>
    </source>
</evidence>
<dbReference type="Gene3D" id="1.25.40.10">
    <property type="entry name" value="Tetratricopeptide repeat domain"/>
    <property type="match status" value="3"/>
</dbReference>
<evidence type="ECO:0000256" key="6">
    <source>
        <dbReference type="SAM" id="Coils"/>
    </source>
</evidence>
<dbReference type="CTD" id="6674"/>
<dbReference type="GeneID" id="116486185"/>
<keyword evidence="3" id="KW-0677">Repeat</keyword>
<proteinExistence type="predicted"/>
<evidence type="ECO:0000256" key="1">
    <source>
        <dbReference type="ARBA" id="ARBA00004496"/>
    </source>
</evidence>
<dbReference type="Proteomes" id="UP000504639">
    <property type="component" value="Chromosome 2"/>
</dbReference>
<dbReference type="InterPro" id="IPR051982">
    <property type="entry name" value="CiliaryAsmbly_MitoImport"/>
</dbReference>